<dbReference type="RefSeq" id="WP_063974874.1">
    <property type="nucleotide sequence ID" value="NZ_LQWZ01000021.1"/>
</dbReference>
<accession>A0A177KU90</accession>
<protein>
    <recommendedName>
        <fullName evidence="4">Exosporium leader peptide</fullName>
    </recommendedName>
</protein>
<organism evidence="2 3">
    <name type="scientific">Domibacillus aminovorans</name>
    <dbReference type="NCBI Taxonomy" id="29332"/>
    <lineage>
        <taxon>Bacteria</taxon>
        <taxon>Bacillati</taxon>
        <taxon>Bacillota</taxon>
        <taxon>Bacilli</taxon>
        <taxon>Bacillales</taxon>
        <taxon>Bacillaceae</taxon>
        <taxon>Domibacillus</taxon>
    </lineage>
</organism>
<dbReference type="InterPro" id="IPR008160">
    <property type="entry name" value="Collagen"/>
</dbReference>
<feature type="region of interest" description="Disordered" evidence="1">
    <location>
        <begin position="1"/>
        <end position="56"/>
    </location>
</feature>
<reference evidence="2 3" key="1">
    <citation type="submission" date="2016-01" db="EMBL/GenBank/DDBJ databases">
        <title>Investigation of taxonomic status of Bacillus aminovorans.</title>
        <authorList>
            <person name="Verma A."/>
            <person name="Pal Y."/>
            <person name="Krishnamurthi S."/>
        </authorList>
    </citation>
    <scope>NUCLEOTIDE SEQUENCE [LARGE SCALE GENOMIC DNA]</scope>
    <source>
        <strain evidence="2 3">DSM 4337</strain>
    </source>
</reference>
<sequence>ATGPQGPQGPQGAQGEQGETGATGATGPQGPQGEQGEQGETGATGATGPQGPGGALAYGSLYDRSLNFVSVTPISPPALGQKVIFTPPTGPLSGTAPVGSTDLQVSTDGVYEISMDLTARLINVTNVSVNTEVQFALFINDTTQVLESTFESYNRVSGGTGGNPVTLEIRNSIGKTIQRRLNANDRLSIRVVFASQNVSYRLPSLVVTKIAN</sequence>
<evidence type="ECO:0000313" key="2">
    <source>
        <dbReference type="EMBL" id="OAH56634.1"/>
    </source>
</evidence>
<dbReference type="PANTHER" id="PTHR24637">
    <property type="entry name" value="COLLAGEN"/>
    <property type="match status" value="1"/>
</dbReference>
<dbReference type="Pfam" id="PF01391">
    <property type="entry name" value="Collagen"/>
    <property type="match status" value="1"/>
</dbReference>
<comment type="caution">
    <text evidence="2">The sequence shown here is derived from an EMBL/GenBank/DDBJ whole genome shotgun (WGS) entry which is preliminary data.</text>
</comment>
<name>A0A177KU90_9BACI</name>
<evidence type="ECO:0000313" key="3">
    <source>
        <dbReference type="Proteomes" id="UP000077271"/>
    </source>
</evidence>
<evidence type="ECO:0000256" key="1">
    <source>
        <dbReference type="SAM" id="MobiDB-lite"/>
    </source>
</evidence>
<evidence type="ECO:0008006" key="4">
    <source>
        <dbReference type="Google" id="ProtNLM"/>
    </source>
</evidence>
<feature type="compositionally biased region" description="Low complexity" evidence="1">
    <location>
        <begin position="1"/>
        <end position="47"/>
    </location>
</feature>
<gene>
    <name evidence="2" type="ORF">AWH48_19915</name>
</gene>
<feature type="non-terminal residue" evidence="2">
    <location>
        <position position="1"/>
    </location>
</feature>
<dbReference type="Proteomes" id="UP000077271">
    <property type="component" value="Unassembled WGS sequence"/>
</dbReference>
<dbReference type="AlphaFoldDB" id="A0A177KU90"/>
<proteinExistence type="predicted"/>
<dbReference type="EMBL" id="LQWZ01000021">
    <property type="protein sequence ID" value="OAH56634.1"/>
    <property type="molecule type" value="Genomic_DNA"/>
</dbReference>